<keyword evidence="3" id="KW-1185">Reference proteome</keyword>
<dbReference type="SUPFAM" id="SSF117281">
    <property type="entry name" value="Kelch motif"/>
    <property type="match status" value="1"/>
</dbReference>
<dbReference type="InterPro" id="IPR050354">
    <property type="entry name" value="F-box/kelch-repeat_ARATH"/>
</dbReference>
<dbReference type="InterPro" id="IPR036047">
    <property type="entry name" value="F-box-like_dom_sf"/>
</dbReference>
<dbReference type="InterPro" id="IPR001810">
    <property type="entry name" value="F-box_dom"/>
</dbReference>
<evidence type="ECO:0000259" key="1">
    <source>
        <dbReference type="PROSITE" id="PS50181"/>
    </source>
</evidence>
<proteinExistence type="predicted"/>
<evidence type="ECO:0000313" key="2">
    <source>
        <dbReference type="EMBL" id="CAH8312085.1"/>
    </source>
</evidence>
<sequence length="362" mass="41125">MSLNKNQDNASSSESPPSFLSLPYDIIFNTLARISRTNYPILSLVSKSFRSLLSSPDLEAARSLIGRPEKYLHVCLNLNNNNPSWFILSQRKLIQTPSFSYKHLNSSSVVSTGSETYVIGGRVLVVNGRKKRSKRVFLIDFKTHQWRKLPNMRVSRKEAVVEVMDGKIYVIGGCSSKYSAENYGEVYDPNTQTWEPTSVTTRDLPNYTNQQRATMYIRHREGYYSSKICFIASDVFSSTRSSLVETGKKFWLGAMVSNGELRCGGLSRWVKVLGLEAISSNYLISVTNSGQDEGVIVWWKTNYAMECNTEIWCAEILIKIYDHKTIRGSIEWSENVFTFQGCHQSDDASKFMLHSALVTHDY</sequence>
<dbReference type="PROSITE" id="PS50181">
    <property type="entry name" value="FBOX"/>
    <property type="match status" value="1"/>
</dbReference>
<protein>
    <recommendedName>
        <fullName evidence="1">F-box domain-containing protein</fullName>
    </recommendedName>
</protein>
<dbReference type="CDD" id="cd22152">
    <property type="entry name" value="F-box_AtAFR-like"/>
    <property type="match status" value="1"/>
</dbReference>
<gene>
    <name evidence="2" type="ORF">ERUC_LOCUS6121</name>
</gene>
<dbReference type="Pfam" id="PF25210">
    <property type="entry name" value="Kelch_FKB95"/>
    <property type="match status" value="1"/>
</dbReference>
<feature type="domain" description="F-box" evidence="1">
    <location>
        <begin position="16"/>
        <end position="64"/>
    </location>
</feature>
<dbReference type="PANTHER" id="PTHR24414">
    <property type="entry name" value="F-BOX/KELCH-REPEAT PROTEIN SKIP4"/>
    <property type="match status" value="1"/>
</dbReference>
<dbReference type="InterPro" id="IPR057499">
    <property type="entry name" value="Kelch_FKB95"/>
</dbReference>
<dbReference type="InterPro" id="IPR037293">
    <property type="entry name" value="Gal_Oxidase_central_sf"/>
</dbReference>
<dbReference type="SMART" id="SM00612">
    <property type="entry name" value="Kelch"/>
    <property type="match status" value="2"/>
</dbReference>
<dbReference type="Proteomes" id="UP001642260">
    <property type="component" value="Unassembled WGS sequence"/>
</dbReference>
<dbReference type="SMART" id="SM00256">
    <property type="entry name" value="FBOX"/>
    <property type="match status" value="1"/>
</dbReference>
<dbReference type="SUPFAM" id="SSF81383">
    <property type="entry name" value="F-box domain"/>
    <property type="match status" value="1"/>
</dbReference>
<comment type="caution">
    <text evidence="2">The sequence shown here is derived from an EMBL/GenBank/DDBJ whole genome shotgun (WGS) entry which is preliminary data.</text>
</comment>
<dbReference type="EMBL" id="CAKOAT010074266">
    <property type="protein sequence ID" value="CAH8312085.1"/>
    <property type="molecule type" value="Genomic_DNA"/>
</dbReference>
<dbReference type="AlphaFoldDB" id="A0ABC8J387"/>
<name>A0ABC8J387_ERUVS</name>
<dbReference type="Gene3D" id="2.130.10.80">
    <property type="entry name" value="Galactose oxidase/kelch, beta-propeller"/>
    <property type="match status" value="1"/>
</dbReference>
<evidence type="ECO:0000313" key="3">
    <source>
        <dbReference type="Proteomes" id="UP001642260"/>
    </source>
</evidence>
<dbReference type="InterPro" id="IPR006652">
    <property type="entry name" value="Kelch_1"/>
</dbReference>
<dbReference type="Pfam" id="PF00646">
    <property type="entry name" value="F-box"/>
    <property type="match status" value="1"/>
</dbReference>
<organism evidence="2 3">
    <name type="scientific">Eruca vesicaria subsp. sativa</name>
    <name type="common">Garden rocket</name>
    <name type="synonym">Eruca sativa</name>
    <dbReference type="NCBI Taxonomy" id="29727"/>
    <lineage>
        <taxon>Eukaryota</taxon>
        <taxon>Viridiplantae</taxon>
        <taxon>Streptophyta</taxon>
        <taxon>Embryophyta</taxon>
        <taxon>Tracheophyta</taxon>
        <taxon>Spermatophyta</taxon>
        <taxon>Magnoliopsida</taxon>
        <taxon>eudicotyledons</taxon>
        <taxon>Gunneridae</taxon>
        <taxon>Pentapetalae</taxon>
        <taxon>rosids</taxon>
        <taxon>malvids</taxon>
        <taxon>Brassicales</taxon>
        <taxon>Brassicaceae</taxon>
        <taxon>Brassiceae</taxon>
        <taxon>Eruca</taxon>
    </lineage>
</organism>
<reference evidence="2 3" key="1">
    <citation type="submission" date="2022-03" db="EMBL/GenBank/DDBJ databases">
        <authorList>
            <person name="Macdonald S."/>
            <person name="Ahmed S."/>
            <person name="Newling K."/>
        </authorList>
    </citation>
    <scope>NUCLEOTIDE SEQUENCE [LARGE SCALE GENOMIC DNA]</scope>
</reference>
<dbReference type="InterPro" id="IPR015915">
    <property type="entry name" value="Kelch-typ_b-propeller"/>
</dbReference>
<dbReference type="PANTHER" id="PTHR24414:SF196">
    <property type="entry name" value="BNACNNG12250D PROTEIN"/>
    <property type="match status" value="1"/>
</dbReference>
<accession>A0ABC8J387</accession>